<keyword evidence="10" id="KW-1185">Reference proteome</keyword>
<feature type="transmembrane region" description="Helical" evidence="7">
    <location>
        <begin position="79"/>
        <end position="102"/>
    </location>
</feature>
<feature type="transmembrane region" description="Helical" evidence="7">
    <location>
        <begin position="289"/>
        <end position="307"/>
    </location>
</feature>
<dbReference type="PROSITE" id="PS50850">
    <property type="entry name" value="MFS"/>
    <property type="match status" value="1"/>
</dbReference>
<comment type="caution">
    <text evidence="9">The sequence shown here is derived from an EMBL/GenBank/DDBJ whole genome shotgun (WGS) entry which is preliminary data.</text>
</comment>
<dbReference type="GO" id="GO:0022857">
    <property type="term" value="F:transmembrane transporter activity"/>
    <property type="evidence" value="ECO:0007669"/>
    <property type="project" value="InterPro"/>
</dbReference>
<dbReference type="Proteomes" id="UP000251889">
    <property type="component" value="Unassembled WGS sequence"/>
</dbReference>
<feature type="transmembrane region" description="Helical" evidence="7">
    <location>
        <begin position="226"/>
        <end position="246"/>
    </location>
</feature>
<feature type="transmembrane region" description="Helical" evidence="7">
    <location>
        <begin position="174"/>
        <end position="193"/>
    </location>
</feature>
<dbReference type="PANTHER" id="PTHR43124:SF3">
    <property type="entry name" value="CHLORAMPHENICOL EFFLUX PUMP RV0191"/>
    <property type="match status" value="1"/>
</dbReference>
<dbReference type="AlphaFoldDB" id="A0A364XZW3"/>
<gene>
    <name evidence="9" type="ORF">DQQ10_16095</name>
</gene>
<feature type="transmembrane region" description="Helical" evidence="7">
    <location>
        <begin position="12"/>
        <end position="35"/>
    </location>
</feature>
<feature type="transmembrane region" description="Helical" evidence="7">
    <location>
        <begin position="313"/>
        <end position="332"/>
    </location>
</feature>
<evidence type="ECO:0000256" key="6">
    <source>
        <dbReference type="SAM" id="MobiDB-lite"/>
    </source>
</evidence>
<keyword evidence="3 7" id="KW-0812">Transmembrane</keyword>
<dbReference type="OrthoDB" id="9812221at2"/>
<dbReference type="Gene3D" id="1.20.1250.20">
    <property type="entry name" value="MFS general substrate transporter like domains"/>
    <property type="match status" value="1"/>
</dbReference>
<dbReference type="RefSeq" id="WP_112747910.1">
    <property type="nucleotide sequence ID" value="NZ_QMFY01000008.1"/>
</dbReference>
<dbReference type="InterPro" id="IPR011701">
    <property type="entry name" value="MFS"/>
</dbReference>
<dbReference type="InterPro" id="IPR050189">
    <property type="entry name" value="MFS_Efflux_Transporters"/>
</dbReference>
<dbReference type="InterPro" id="IPR020846">
    <property type="entry name" value="MFS_dom"/>
</dbReference>
<dbReference type="GO" id="GO:0005886">
    <property type="term" value="C:plasma membrane"/>
    <property type="evidence" value="ECO:0007669"/>
    <property type="project" value="UniProtKB-SubCell"/>
</dbReference>
<dbReference type="PANTHER" id="PTHR43124">
    <property type="entry name" value="PURINE EFFLUX PUMP PBUE"/>
    <property type="match status" value="1"/>
</dbReference>
<feature type="transmembrane region" description="Helical" evidence="7">
    <location>
        <begin position="137"/>
        <end position="159"/>
    </location>
</feature>
<sequence>MKKIVFSKYERFVIALIVLVQFTVIADFMVLAPLGMKLMPELNITTAQFGIVVAGYAVSAAISGLLAAGFADRFDRKKILLFFYSGFLIGTLLCGLANSFYFLLSARVVTGIFGGVVGSVVFAIVTDLFAPQVRGRVMGFAQMALGASQILAVPVGLMFGTHEDWKVAGYAMDWHMIFLILVVLGLFVLFMIVKMEPVNAHLSIKTDRKPFDHLLKTLSNKQYVKAFAATTLLATGGFMLMPFGSLFTTINLGIAEELLPWLYLITGVFTMISGPFIGKLADTVGKYPVFCIGSLISATVVVIYANLGPTQLWVLIIINAIMFAGITSRMIASQALMSIIPNPADRGAFMAINSSMQYFAGGIAVSIAGLIVFQKTKTSPVENFDTLSYVVVVTMAITVVMMYFISKQVNQKLGAQGSQPSKTSGEKVVEVAAR</sequence>
<keyword evidence="4 7" id="KW-1133">Transmembrane helix</keyword>
<evidence type="ECO:0000256" key="4">
    <source>
        <dbReference type="ARBA" id="ARBA00022989"/>
    </source>
</evidence>
<evidence type="ECO:0000256" key="7">
    <source>
        <dbReference type="SAM" id="Phobius"/>
    </source>
</evidence>
<feature type="transmembrane region" description="Helical" evidence="7">
    <location>
        <begin position="258"/>
        <end position="277"/>
    </location>
</feature>
<dbReference type="CDD" id="cd17324">
    <property type="entry name" value="MFS_NepI_like"/>
    <property type="match status" value="1"/>
</dbReference>
<dbReference type="SUPFAM" id="SSF103473">
    <property type="entry name" value="MFS general substrate transporter"/>
    <property type="match status" value="1"/>
</dbReference>
<organism evidence="9 10">
    <name type="scientific">Pseudochryseolinea flava</name>
    <dbReference type="NCBI Taxonomy" id="2059302"/>
    <lineage>
        <taxon>Bacteria</taxon>
        <taxon>Pseudomonadati</taxon>
        <taxon>Bacteroidota</taxon>
        <taxon>Cytophagia</taxon>
        <taxon>Cytophagales</taxon>
        <taxon>Fulvivirgaceae</taxon>
        <taxon>Pseudochryseolinea</taxon>
    </lineage>
</organism>
<evidence type="ECO:0000259" key="8">
    <source>
        <dbReference type="PROSITE" id="PS50850"/>
    </source>
</evidence>
<comment type="subcellular location">
    <subcellularLocation>
        <location evidence="1">Cell membrane</location>
        <topology evidence="1">Multi-pass membrane protein</topology>
    </subcellularLocation>
</comment>
<protein>
    <submittedName>
        <fullName evidence="9">MFS transporter</fullName>
    </submittedName>
</protein>
<accession>A0A364XZW3</accession>
<evidence type="ECO:0000256" key="3">
    <source>
        <dbReference type="ARBA" id="ARBA00022692"/>
    </source>
</evidence>
<keyword evidence="2" id="KW-1003">Cell membrane</keyword>
<dbReference type="EMBL" id="QMFY01000008">
    <property type="protein sequence ID" value="RAW00072.1"/>
    <property type="molecule type" value="Genomic_DNA"/>
</dbReference>
<evidence type="ECO:0000256" key="1">
    <source>
        <dbReference type="ARBA" id="ARBA00004651"/>
    </source>
</evidence>
<reference evidence="9 10" key="1">
    <citation type="submission" date="2018-06" db="EMBL/GenBank/DDBJ databases">
        <title>Chryseolinea flavus sp. nov., a member of the phylum Bacteroidetes isolated from soil.</title>
        <authorList>
            <person name="Li Y."/>
            <person name="Wang J."/>
        </authorList>
    </citation>
    <scope>NUCLEOTIDE SEQUENCE [LARGE SCALE GENOMIC DNA]</scope>
    <source>
        <strain evidence="9 10">SDU1-6</strain>
    </source>
</reference>
<evidence type="ECO:0000313" key="10">
    <source>
        <dbReference type="Proteomes" id="UP000251889"/>
    </source>
</evidence>
<proteinExistence type="predicted"/>
<evidence type="ECO:0000256" key="2">
    <source>
        <dbReference type="ARBA" id="ARBA00022475"/>
    </source>
</evidence>
<name>A0A364XZW3_9BACT</name>
<feature type="transmembrane region" description="Helical" evidence="7">
    <location>
        <begin position="108"/>
        <end position="130"/>
    </location>
</feature>
<feature type="domain" description="Major facilitator superfamily (MFS) profile" evidence="8">
    <location>
        <begin position="13"/>
        <end position="410"/>
    </location>
</feature>
<evidence type="ECO:0000256" key="5">
    <source>
        <dbReference type="ARBA" id="ARBA00023136"/>
    </source>
</evidence>
<evidence type="ECO:0000313" key="9">
    <source>
        <dbReference type="EMBL" id="RAW00072.1"/>
    </source>
</evidence>
<feature type="region of interest" description="Disordered" evidence="6">
    <location>
        <begin position="415"/>
        <end position="434"/>
    </location>
</feature>
<keyword evidence="5 7" id="KW-0472">Membrane</keyword>
<feature type="transmembrane region" description="Helical" evidence="7">
    <location>
        <begin position="356"/>
        <end position="374"/>
    </location>
</feature>
<feature type="compositionally biased region" description="Basic and acidic residues" evidence="6">
    <location>
        <begin position="424"/>
        <end position="434"/>
    </location>
</feature>
<feature type="transmembrane region" description="Helical" evidence="7">
    <location>
        <begin position="47"/>
        <end position="67"/>
    </location>
</feature>
<dbReference type="Pfam" id="PF07690">
    <property type="entry name" value="MFS_1"/>
    <property type="match status" value="1"/>
</dbReference>
<feature type="transmembrane region" description="Helical" evidence="7">
    <location>
        <begin position="386"/>
        <end position="405"/>
    </location>
</feature>
<dbReference type="InterPro" id="IPR036259">
    <property type="entry name" value="MFS_trans_sf"/>
</dbReference>